<proteinExistence type="predicted"/>
<feature type="compositionally biased region" description="Pro residues" evidence="1">
    <location>
        <begin position="497"/>
        <end position="525"/>
    </location>
</feature>
<keyword evidence="2" id="KW-0472">Membrane</keyword>
<evidence type="ECO:0000313" key="4">
    <source>
        <dbReference type="EMBL" id="CAI6314729.1"/>
    </source>
</evidence>
<feature type="transmembrane region" description="Helical" evidence="2">
    <location>
        <begin position="537"/>
        <end position="560"/>
    </location>
</feature>
<dbReference type="SUPFAM" id="SSF117281">
    <property type="entry name" value="Kelch motif"/>
    <property type="match status" value="1"/>
</dbReference>
<comment type="caution">
    <text evidence="4">The sequence shown here is derived from an EMBL/GenBank/DDBJ whole genome shotgun (WGS) entry which is preliminary data.</text>
</comment>
<feature type="region of interest" description="Disordered" evidence="1">
    <location>
        <begin position="627"/>
        <end position="685"/>
    </location>
</feature>
<gene>
    <name evidence="4" type="ORF">PDIGIT_LOCUS3356</name>
</gene>
<evidence type="ECO:0000313" key="5">
    <source>
        <dbReference type="Proteomes" id="UP001152607"/>
    </source>
</evidence>
<organism evidence="4 5">
    <name type="scientific">Periconia digitata</name>
    <dbReference type="NCBI Taxonomy" id="1303443"/>
    <lineage>
        <taxon>Eukaryota</taxon>
        <taxon>Fungi</taxon>
        <taxon>Dikarya</taxon>
        <taxon>Ascomycota</taxon>
        <taxon>Pezizomycotina</taxon>
        <taxon>Dothideomycetes</taxon>
        <taxon>Pleosporomycetidae</taxon>
        <taxon>Pleosporales</taxon>
        <taxon>Massarineae</taxon>
        <taxon>Periconiaceae</taxon>
        <taxon>Periconia</taxon>
    </lineage>
</organism>
<accession>A0A9W4U8W3</accession>
<sequence length="685" mass="74745">MTPAMSRLLILCFLTFASAQNSPPSPGPAGPDPVEHFCSRWWSQSTIKNDTLYIDSGVQKFDDESSYMGINDHIMTIPLANGWDWKKSEGDPQFLDISREPKNLTNPKSGTNIPSLFRGYMFSGPQNTSKVFPFGGTNYLLNETFVARTIPNSSRNALWSYSPGSGSSDTKWDQYDVDQIWMPNHGAGADAPDLGLGFYLNGQIDKGTDARTDSQFNDTSQSFYKPVHGMLVLDLVHTSSAAKNLSTSTMKKSLSRVGGSLDYIPSVGDSGILVALGGQIQPALDQDGKASSHGGQLIDFQTVDVFDIDSYIKNPDSNGTWFQQNTTGDIPSPRIDFCTVTVSAADNSSHHIYVYSGWDPTQNNPKYYDDIVVLSLPSFRWKIVWPENNSPRWGHNCHYFKSQIITVGGNNTNTNNNCDWEKKGVGVFHMIKENWSSSLVTTDPDFKVSPKLLSSTNGTADGKAKSGQPEAGWSSKTLHGIFWKSRWTVPTTWDSKPPVPDESPVLPTAPPPASSPDPPNLPNSPDPLEKSKSPSTAALAGGISAGVVSVGLLAAALIYWHHRRHSIPAELHNNHKKLAEKAERRKPAKQRKLTNLELQGNRENNPMELDARIFFEADNSTAARGAELSGTTLAPGATPGRPIVRFPGDDLPVVPENSGGLRRGGSRGLRSSRRGESRSQRSSGV</sequence>
<keyword evidence="3" id="KW-0732">Signal</keyword>
<dbReference type="EMBL" id="CAOQHR010000002">
    <property type="protein sequence ID" value="CAI6314729.1"/>
    <property type="molecule type" value="Genomic_DNA"/>
</dbReference>
<dbReference type="PANTHER" id="PTHR23244">
    <property type="entry name" value="KELCH REPEAT DOMAIN"/>
    <property type="match status" value="1"/>
</dbReference>
<feature type="region of interest" description="Disordered" evidence="1">
    <location>
        <begin position="454"/>
        <end position="473"/>
    </location>
</feature>
<feature type="chain" id="PRO_5040781316" evidence="3">
    <location>
        <begin position="20"/>
        <end position="685"/>
    </location>
</feature>
<keyword evidence="2" id="KW-1133">Transmembrane helix</keyword>
<dbReference type="Gene3D" id="2.120.10.80">
    <property type="entry name" value="Kelch-type beta propeller"/>
    <property type="match status" value="1"/>
</dbReference>
<evidence type="ECO:0000256" key="3">
    <source>
        <dbReference type="SAM" id="SignalP"/>
    </source>
</evidence>
<feature type="region of interest" description="Disordered" evidence="1">
    <location>
        <begin position="493"/>
        <end position="536"/>
    </location>
</feature>
<feature type="signal peptide" evidence="3">
    <location>
        <begin position="1"/>
        <end position="19"/>
    </location>
</feature>
<dbReference type="AlphaFoldDB" id="A0A9W4U8W3"/>
<evidence type="ECO:0000256" key="1">
    <source>
        <dbReference type="SAM" id="MobiDB-lite"/>
    </source>
</evidence>
<keyword evidence="2" id="KW-0812">Transmembrane</keyword>
<dbReference type="InterPro" id="IPR015915">
    <property type="entry name" value="Kelch-typ_b-propeller"/>
</dbReference>
<dbReference type="OrthoDB" id="10251809at2759"/>
<reference evidence="4" key="1">
    <citation type="submission" date="2023-01" db="EMBL/GenBank/DDBJ databases">
        <authorList>
            <person name="Van Ghelder C."/>
            <person name="Rancurel C."/>
        </authorList>
    </citation>
    <scope>NUCLEOTIDE SEQUENCE</scope>
    <source>
        <strain evidence="4">CNCM I-4278</strain>
    </source>
</reference>
<keyword evidence="5" id="KW-1185">Reference proteome</keyword>
<evidence type="ECO:0000256" key="2">
    <source>
        <dbReference type="SAM" id="Phobius"/>
    </source>
</evidence>
<name>A0A9W4U8W3_9PLEO</name>
<dbReference type="Proteomes" id="UP001152607">
    <property type="component" value="Unassembled WGS sequence"/>
</dbReference>
<protein>
    <submittedName>
        <fullName evidence="4">Uncharacterized protein</fullName>
    </submittedName>
</protein>